<gene>
    <name evidence="2" type="ORF">DWB77_01231</name>
</gene>
<dbReference type="SUPFAM" id="SSF50346">
    <property type="entry name" value="PRC-barrel domain"/>
    <property type="match status" value="1"/>
</dbReference>
<sequence length="118" mass="12634">MIQAADIREWRTQNVVDPDGHGIGSLEAVYVDTRTDEPAMATVEIGLPTRHRLVFVPLDGAIVGPGYVKVAHGKALVKKCPAIGTDDVLPAEDEAAVFAHYGMAYQPGAGGERQLARR</sequence>
<dbReference type="GO" id="GO:0030077">
    <property type="term" value="C:plasma membrane light-harvesting complex"/>
    <property type="evidence" value="ECO:0007669"/>
    <property type="project" value="InterPro"/>
</dbReference>
<dbReference type="Pfam" id="PF05239">
    <property type="entry name" value="PRC"/>
    <property type="match status" value="1"/>
</dbReference>
<dbReference type="OrthoDB" id="3712018at2"/>
<dbReference type="AlphaFoldDB" id="A0A387H8Z4"/>
<proteinExistence type="predicted"/>
<evidence type="ECO:0000259" key="1">
    <source>
        <dbReference type="Pfam" id="PF05239"/>
    </source>
</evidence>
<organism evidence="2 3">
    <name type="scientific">Streptomyces hundungensis</name>
    <dbReference type="NCBI Taxonomy" id="1077946"/>
    <lineage>
        <taxon>Bacteria</taxon>
        <taxon>Bacillati</taxon>
        <taxon>Actinomycetota</taxon>
        <taxon>Actinomycetes</taxon>
        <taxon>Kitasatosporales</taxon>
        <taxon>Streptomycetaceae</taxon>
        <taxon>Streptomyces</taxon>
    </lineage>
</organism>
<name>A0A387H8Z4_9ACTN</name>
<dbReference type="RefSeq" id="WP_120720269.1">
    <property type="nucleotide sequence ID" value="NZ_CP032698.1"/>
</dbReference>
<dbReference type="InterPro" id="IPR014747">
    <property type="entry name" value="Bac_photo_RC_H_C"/>
</dbReference>
<dbReference type="GO" id="GO:0019684">
    <property type="term" value="P:photosynthesis, light reaction"/>
    <property type="evidence" value="ECO:0007669"/>
    <property type="project" value="InterPro"/>
</dbReference>
<accession>A0A387H8Z4</accession>
<feature type="domain" description="PRC-barrel" evidence="1">
    <location>
        <begin position="7"/>
        <end position="75"/>
    </location>
</feature>
<evidence type="ECO:0000313" key="2">
    <source>
        <dbReference type="EMBL" id="AYG79121.1"/>
    </source>
</evidence>
<keyword evidence="3" id="KW-1185">Reference proteome</keyword>
<dbReference type="Proteomes" id="UP000271554">
    <property type="component" value="Chromosome"/>
</dbReference>
<reference evidence="2 3" key="1">
    <citation type="submission" date="2018-10" db="EMBL/GenBank/DDBJ databases">
        <title>Relationship between Morphology and Antimicrobial Activity in Streptomyces.</title>
        <authorList>
            <person name="Kang H.J."/>
            <person name="Kim S.B."/>
        </authorList>
    </citation>
    <scope>NUCLEOTIDE SEQUENCE [LARGE SCALE GENOMIC DNA]</scope>
    <source>
        <strain evidence="2 3">BH38</strain>
    </source>
</reference>
<dbReference type="InterPro" id="IPR011033">
    <property type="entry name" value="PRC_barrel-like_sf"/>
</dbReference>
<evidence type="ECO:0000313" key="3">
    <source>
        <dbReference type="Proteomes" id="UP000271554"/>
    </source>
</evidence>
<dbReference type="Gene3D" id="3.90.50.10">
    <property type="entry name" value="Photosynthetic Reaction Center, subunit H, domain 2"/>
    <property type="match status" value="1"/>
</dbReference>
<protein>
    <recommendedName>
        <fullName evidence="1">PRC-barrel domain-containing protein</fullName>
    </recommendedName>
</protein>
<dbReference type="EMBL" id="CP032698">
    <property type="protein sequence ID" value="AYG79121.1"/>
    <property type="molecule type" value="Genomic_DNA"/>
</dbReference>
<dbReference type="KEGG" id="shun:DWB77_01231"/>
<dbReference type="InterPro" id="IPR027275">
    <property type="entry name" value="PRC-brl_dom"/>
</dbReference>